<organism evidence="4 5">
    <name type="scientific">Clavelina lepadiformis</name>
    <name type="common">Light-bulb sea squirt</name>
    <name type="synonym">Ascidia lepadiformis</name>
    <dbReference type="NCBI Taxonomy" id="159417"/>
    <lineage>
        <taxon>Eukaryota</taxon>
        <taxon>Metazoa</taxon>
        <taxon>Chordata</taxon>
        <taxon>Tunicata</taxon>
        <taxon>Ascidiacea</taxon>
        <taxon>Aplousobranchia</taxon>
        <taxon>Clavelinidae</taxon>
        <taxon>Clavelina</taxon>
    </lineage>
</organism>
<evidence type="ECO:0000313" key="5">
    <source>
        <dbReference type="Proteomes" id="UP001642483"/>
    </source>
</evidence>
<keyword evidence="1" id="KW-1015">Disulfide bond</keyword>
<comment type="caution">
    <text evidence="4">The sequence shown here is derived from an EMBL/GenBank/DDBJ whole genome shotgun (WGS) entry which is preliminary data.</text>
</comment>
<keyword evidence="5" id="KW-1185">Reference proteome</keyword>
<dbReference type="PROSITE" id="PS50026">
    <property type="entry name" value="EGF_3"/>
    <property type="match status" value="1"/>
</dbReference>
<dbReference type="Proteomes" id="UP001642483">
    <property type="component" value="Unassembled WGS sequence"/>
</dbReference>
<feature type="chain" id="PRO_5045941531" description="EGF-like domain-containing protein" evidence="2">
    <location>
        <begin position="25"/>
        <end position="450"/>
    </location>
</feature>
<gene>
    <name evidence="4" type="ORF">CVLEPA_LOCUS23720</name>
</gene>
<dbReference type="SUPFAM" id="SSF57184">
    <property type="entry name" value="Growth factor receptor domain"/>
    <property type="match status" value="1"/>
</dbReference>
<evidence type="ECO:0000313" key="4">
    <source>
        <dbReference type="EMBL" id="CAK8691129.1"/>
    </source>
</evidence>
<accession>A0ABP0GJZ0</accession>
<dbReference type="Gene3D" id="2.10.25.10">
    <property type="entry name" value="Laminin"/>
    <property type="match status" value="1"/>
</dbReference>
<feature type="signal peptide" evidence="2">
    <location>
        <begin position="1"/>
        <end position="24"/>
    </location>
</feature>
<feature type="disulfide bond" evidence="1">
    <location>
        <begin position="413"/>
        <end position="430"/>
    </location>
</feature>
<reference evidence="4 5" key="1">
    <citation type="submission" date="2024-02" db="EMBL/GenBank/DDBJ databases">
        <authorList>
            <person name="Daric V."/>
            <person name="Darras S."/>
        </authorList>
    </citation>
    <scope>NUCLEOTIDE SEQUENCE [LARGE SCALE GENOMIC DNA]</scope>
</reference>
<dbReference type="EMBL" id="CAWYQH010000119">
    <property type="protein sequence ID" value="CAK8691129.1"/>
    <property type="molecule type" value="Genomic_DNA"/>
</dbReference>
<dbReference type="SMART" id="SM00181">
    <property type="entry name" value="EGF"/>
    <property type="match status" value="2"/>
</dbReference>
<feature type="disulfide bond" evidence="1">
    <location>
        <begin position="409"/>
        <end position="419"/>
    </location>
</feature>
<proteinExistence type="predicted"/>
<evidence type="ECO:0000256" key="2">
    <source>
        <dbReference type="SAM" id="SignalP"/>
    </source>
</evidence>
<keyword evidence="2" id="KW-0732">Signal</keyword>
<protein>
    <recommendedName>
        <fullName evidence="3">EGF-like domain-containing protein</fullName>
    </recommendedName>
</protein>
<dbReference type="PROSITE" id="PS01186">
    <property type="entry name" value="EGF_2"/>
    <property type="match status" value="1"/>
</dbReference>
<feature type="domain" description="EGF-like" evidence="3">
    <location>
        <begin position="405"/>
        <end position="445"/>
    </location>
</feature>
<evidence type="ECO:0000259" key="3">
    <source>
        <dbReference type="PROSITE" id="PS50026"/>
    </source>
</evidence>
<sequence length="450" mass="49981">MQPFSSRNVFALFLILCGIALAYGQVTDTASTTDVEERLFNLGGLFGGTGGTGSGTPFVTTLLNVQLWSQLLDGDDGDSDSPLGNLLTLGLVGSLSDGQVNRQSLCQFLPVLALRDDDRLPLILFLIQSTGLCRGTSGYNPCYGQNNRYPNGNYFNNPNNYYNNYNYNSNNNYYNRPQNLFSRFGCCRRNGFPYQAGVSNYPCYPCLYGRNNNNNRRRRNNNNNSGRHYNYNNNNYNYNSNYNYNNNQNRYNPCVPYTYNPFGTFTNPLTNYFPFQSSSYSYGYGRPPPIAQNLFSLLQPFANAFTTGSNTGSIFPFGTNPSQTYSSGTGTGNNPFNSFFPFFGRNLAFSQNCTDCDVNADCLTSSEGNTYCQCRDGFTGNGLTCSAENTVPNSQINPAPTAPNNNNFCNNRCLEMAVCVPNPNTLIYECQCPDNYYGDGVNECNPNIFG</sequence>
<comment type="caution">
    <text evidence="1">Lacks conserved residue(s) required for the propagation of feature annotation.</text>
</comment>
<dbReference type="InterPro" id="IPR000742">
    <property type="entry name" value="EGF"/>
</dbReference>
<dbReference type="InterPro" id="IPR009030">
    <property type="entry name" value="Growth_fac_rcpt_cys_sf"/>
</dbReference>
<keyword evidence="1" id="KW-0245">EGF-like domain</keyword>
<name>A0ABP0GJZ0_CLALP</name>
<evidence type="ECO:0000256" key="1">
    <source>
        <dbReference type="PROSITE-ProRule" id="PRU00076"/>
    </source>
</evidence>